<proteinExistence type="predicted"/>
<dbReference type="Proteomes" id="UP000053660">
    <property type="component" value="Unassembled WGS sequence"/>
</dbReference>
<reference evidence="4 5" key="1">
    <citation type="submission" date="2014-03" db="EMBL/GenBank/DDBJ databases">
        <title>Draft genome of the hookworm Oesophagostomum dentatum.</title>
        <authorList>
            <person name="Mitreva M."/>
        </authorList>
    </citation>
    <scope>NUCLEOTIDE SEQUENCE [LARGE SCALE GENOMIC DNA]</scope>
    <source>
        <strain evidence="4 5">OD-Hann</strain>
    </source>
</reference>
<organism evidence="4 5">
    <name type="scientific">Oesophagostomum dentatum</name>
    <name type="common">Nodular worm</name>
    <dbReference type="NCBI Taxonomy" id="61180"/>
    <lineage>
        <taxon>Eukaryota</taxon>
        <taxon>Metazoa</taxon>
        <taxon>Ecdysozoa</taxon>
        <taxon>Nematoda</taxon>
        <taxon>Chromadorea</taxon>
        <taxon>Rhabditida</taxon>
        <taxon>Rhabditina</taxon>
        <taxon>Rhabditomorpha</taxon>
        <taxon>Strongyloidea</taxon>
        <taxon>Strongylidae</taxon>
        <taxon>Oesophagostomum</taxon>
    </lineage>
</organism>
<evidence type="ECO:0000313" key="5">
    <source>
        <dbReference type="Proteomes" id="UP000053660"/>
    </source>
</evidence>
<comment type="subcellular location">
    <subcellularLocation>
        <location evidence="1">Nucleus</location>
    </subcellularLocation>
</comment>
<accession>A0A0B1SM27</accession>
<dbReference type="OrthoDB" id="5984255at2759"/>
<keyword evidence="1" id="KW-0539">Nucleus</keyword>
<sequence length="161" mass="18536">MPTVLDECESHPDDCGPEEEARPNEEKAQNLLSKENDRRSEKSEPVVPQVQQLLPSSVAKNHIMLRYQQLEQAMMKQALNTGKSVMDWMNDEDFLYCRIIGVRLKKMEPRKRKRIRAQIMNLLEESENELEEDDDSMSSPNMDGGESSGYDHSLLDGTNEH</sequence>
<dbReference type="PROSITE" id="PS51031">
    <property type="entry name" value="BESS"/>
    <property type="match status" value="1"/>
</dbReference>
<name>A0A0B1SM27_OESDE</name>
<evidence type="ECO:0000313" key="4">
    <source>
        <dbReference type="EMBL" id="KHJ84245.1"/>
    </source>
</evidence>
<evidence type="ECO:0000256" key="1">
    <source>
        <dbReference type="PROSITE-ProRule" id="PRU00371"/>
    </source>
</evidence>
<dbReference type="InterPro" id="IPR004210">
    <property type="entry name" value="BESS_motif"/>
</dbReference>
<dbReference type="EMBL" id="KN569399">
    <property type="protein sequence ID" value="KHJ84245.1"/>
    <property type="molecule type" value="Genomic_DNA"/>
</dbReference>
<feature type="compositionally biased region" description="Basic and acidic residues" evidence="2">
    <location>
        <begin position="8"/>
        <end position="44"/>
    </location>
</feature>
<evidence type="ECO:0000256" key="2">
    <source>
        <dbReference type="SAM" id="MobiDB-lite"/>
    </source>
</evidence>
<dbReference type="GO" id="GO:0003677">
    <property type="term" value="F:DNA binding"/>
    <property type="evidence" value="ECO:0007669"/>
    <property type="project" value="InterPro"/>
</dbReference>
<protein>
    <recommendedName>
        <fullName evidence="3">BESS domain-containing protein</fullName>
    </recommendedName>
</protein>
<dbReference type="AlphaFoldDB" id="A0A0B1SM27"/>
<feature type="region of interest" description="Disordered" evidence="2">
    <location>
        <begin position="1"/>
        <end position="48"/>
    </location>
</feature>
<keyword evidence="5" id="KW-1185">Reference proteome</keyword>
<dbReference type="GO" id="GO:0005634">
    <property type="term" value="C:nucleus"/>
    <property type="evidence" value="ECO:0007669"/>
    <property type="project" value="UniProtKB-SubCell"/>
</dbReference>
<feature type="region of interest" description="Disordered" evidence="2">
    <location>
        <begin position="123"/>
        <end position="161"/>
    </location>
</feature>
<gene>
    <name evidence="4" type="ORF">OESDEN_16044</name>
</gene>
<feature type="compositionally biased region" description="Acidic residues" evidence="2">
    <location>
        <begin position="124"/>
        <end position="136"/>
    </location>
</feature>
<feature type="domain" description="BESS" evidence="3">
    <location>
        <begin position="90"/>
        <end position="129"/>
    </location>
</feature>
<evidence type="ECO:0000259" key="3">
    <source>
        <dbReference type="PROSITE" id="PS51031"/>
    </source>
</evidence>